<feature type="domain" description="Glycosyltransferase subfamily 4-like N-terminal" evidence="2">
    <location>
        <begin position="18"/>
        <end position="175"/>
    </location>
</feature>
<proteinExistence type="predicted"/>
<dbReference type="AlphaFoldDB" id="A0A917V798"/>
<keyword evidence="4" id="KW-1185">Reference proteome</keyword>
<evidence type="ECO:0000259" key="1">
    <source>
        <dbReference type="Pfam" id="PF00534"/>
    </source>
</evidence>
<dbReference type="Proteomes" id="UP000600449">
    <property type="component" value="Unassembled WGS sequence"/>
</dbReference>
<name>A0A917V798_9HYPH</name>
<dbReference type="Pfam" id="PF13579">
    <property type="entry name" value="Glyco_trans_4_4"/>
    <property type="match status" value="1"/>
</dbReference>
<sequence>MTLNVLHVYRTYFPDPPGGLQEAIRQICRATAPLGVESTIFTLSPDPRPTTIRMDEATVVRARSYAAPASCDLGGPEALIRFRALAAKADVVHYLHPWPFADLMGVLGRRDRPVVLTYISDIVRQRTLGRLYAPLMRRHLRHADVIVANAPSYAATSPILSVPEVAPRVRVVPLGIVRPAQAPEADARVLARLSLEGRPFFLFLGVLRYYKGVEFLVRAAAQAGTTVVVAGDGPERQRLESIAHETGADVRFAGFVTDAEKHALLSAARALVLPSHLRSEAFGMVLVEAAMAGKPAISTEIGTGTSFVVAHDASGLVVPPEDPPALAGAMRRLADEPGLAERLGAGALERYEAMFSGEALGKGYRAAFEDAIARRRAAR</sequence>
<dbReference type="SUPFAM" id="SSF53756">
    <property type="entry name" value="UDP-Glycosyltransferase/glycogen phosphorylase"/>
    <property type="match status" value="1"/>
</dbReference>
<accession>A0A917V798</accession>
<dbReference type="PANTHER" id="PTHR12526">
    <property type="entry name" value="GLYCOSYLTRANSFERASE"/>
    <property type="match status" value="1"/>
</dbReference>
<feature type="domain" description="Glycosyl transferase family 1" evidence="1">
    <location>
        <begin position="196"/>
        <end position="347"/>
    </location>
</feature>
<dbReference type="InterPro" id="IPR001296">
    <property type="entry name" value="Glyco_trans_1"/>
</dbReference>
<dbReference type="Pfam" id="PF00534">
    <property type="entry name" value="Glycos_transf_1"/>
    <property type="match status" value="1"/>
</dbReference>
<gene>
    <name evidence="3" type="primary">wbpZ</name>
    <name evidence="3" type="ORF">GCM10011322_37440</name>
</gene>
<evidence type="ECO:0000313" key="4">
    <source>
        <dbReference type="Proteomes" id="UP000600449"/>
    </source>
</evidence>
<dbReference type="EMBL" id="BMMF01000012">
    <property type="protein sequence ID" value="GGK46842.1"/>
    <property type="molecule type" value="Genomic_DNA"/>
</dbReference>
<dbReference type="PANTHER" id="PTHR12526:SF627">
    <property type="entry name" value="D-RHAMNOSYLTRANSFERASE WBPZ"/>
    <property type="match status" value="1"/>
</dbReference>
<evidence type="ECO:0000259" key="2">
    <source>
        <dbReference type="Pfam" id="PF13579"/>
    </source>
</evidence>
<dbReference type="InterPro" id="IPR028098">
    <property type="entry name" value="Glyco_trans_4-like_N"/>
</dbReference>
<evidence type="ECO:0000313" key="3">
    <source>
        <dbReference type="EMBL" id="GGK46842.1"/>
    </source>
</evidence>
<organism evidence="3 4">
    <name type="scientific">Salinarimonas ramus</name>
    <dbReference type="NCBI Taxonomy" id="690164"/>
    <lineage>
        <taxon>Bacteria</taxon>
        <taxon>Pseudomonadati</taxon>
        <taxon>Pseudomonadota</taxon>
        <taxon>Alphaproteobacteria</taxon>
        <taxon>Hyphomicrobiales</taxon>
        <taxon>Salinarimonadaceae</taxon>
        <taxon>Salinarimonas</taxon>
    </lineage>
</organism>
<protein>
    <submittedName>
        <fullName evidence="3">Glycosyltransferase WbpZ</fullName>
    </submittedName>
</protein>
<comment type="caution">
    <text evidence="3">The sequence shown here is derived from an EMBL/GenBank/DDBJ whole genome shotgun (WGS) entry which is preliminary data.</text>
</comment>
<reference evidence="3 4" key="1">
    <citation type="journal article" date="2014" name="Int. J. Syst. Evol. Microbiol.">
        <title>Complete genome sequence of Corynebacterium casei LMG S-19264T (=DSM 44701T), isolated from a smear-ripened cheese.</title>
        <authorList>
            <consortium name="US DOE Joint Genome Institute (JGI-PGF)"/>
            <person name="Walter F."/>
            <person name="Albersmeier A."/>
            <person name="Kalinowski J."/>
            <person name="Ruckert C."/>
        </authorList>
    </citation>
    <scope>NUCLEOTIDE SEQUENCE [LARGE SCALE GENOMIC DNA]</scope>
    <source>
        <strain evidence="3 4">CGMCC 1.9161</strain>
    </source>
</reference>
<dbReference type="RefSeq" id="WP_188914784.1">
    <property type="nucleotide sequence ID" value="NZ_BMMF01000012.1"/>
</dbReference>
<dbReference type="Gene3D" id="3.40.50.2000">
    <property type="entry name" value="Glycogen Phosphorylase B"/>
    <property type="match status" value="2"/>
</dbReference>
<dbReference type="GO" id="GO:0016757">
    <property type="term" value="F:glycosyltransferase activity"/>
    <property type="evidence" value="ECO:0007669"/>
    <property type="project" value="InterPro"/>
</dbReference>